<feature type="repeat" description="PPR" evidence="5">
    <location>
        <begin position="139"/>
        <end position="173"/>
    </location>
</feature>
<dbReference type="InterPro" id="IPR011990">
    <property type="entry name" value="TPR-like_helical_dom_sf"/>
</dbReference>
<evidence type="ECO:0000256" key="5">
    <source>
        <dbReference type="PROSITE-ProRule" id="PRU00708"/>
    </source>
</evidence>
<name>A0A9P7GMB3_9AGAR</name>
<dbReference type="NCBIfam" id="TIGR00756">
    <property type="entry name" value="PPR"/>
    <property type="match status" value="1"/>
</dbReference>
<evidence type="ECO:0000256" key="3">
    <source>
        <dbReference type="ARBA" id="ARBA00044493"/>
    </source>
</evidence>
<keyword evidence="8" id="KW-1185">Reference proteome</keyword>
<feature type="compositionally biased region" description="Polar residues" evidence="6">
    <location>
        <begin position="56"/>
        <end position="67"/>
    </location>
</feature>
<dbReference type="Gene3D" id="1.25.40.10">
    <property type="entry name" value="Tetratricopeptide repeat domain"/>
    <property type="match status" value="2"/>
</dbReference>
<dbReference type="Pfam" id="PF13041">
    <property type="entry name" value="PPR_2"/>
    <property type="match status" value="1"/>
</dbReference>
<evidence type="ECO:0008006" key="9">
    <source>
        <dbReference type="Google" id="ProtNLM"/>
    </source>
</evidence>
<sequence length="626" mass="70513">MIRNLAANCNFEHIHFSSRCAIREYATRVSRDTLEDAPRLPRYLRRQSIQPKPGSPQASESKVTPAQTRGEEDAPSSSQKVYRSRHFQPNPPQDPTAPKTEKRLLEPYILSTRLKKLCDTNKIDDAVSMLKNSPRDAQNTQVWNTLIWECMKAKRFNLSYSLYTDMKRRGFSPTARTFQTMFTGLSKIENWSAHPKQLDNSHSIYEAFQRYMASVKKHDPDSAELTSGPVAAYIKILGDNALYQEVFDVYYALPEQGPGSPNELVYTAMFHALASTPGNSPPELHYQNATNARTLWNQMQKSLQKSPSFTVDTYVVTAAIASLSRGRAPEIELAFSLVREYFGLRAPGDPPSKATLALSHQSLDVILRLCNSSQKYTLCTDFFQQVKLRPQALGGVDCLDHGHMNEVLRARIASPGTGVAYACLEILEWMLRQEIVGHNGFRIRPNMVSYNLVMTACWRDGDWRSAARVFDLMTGFHSHDFMDGAVAQAPRRDARGAGRSLDPSAETLNSMLRTALTSRDRANVRQCLRIFNHIQVEQMFIADKNTSKIMSKTKAYFTSKLASAVMEGVQFVLGTGAGGTSPPPETVSWRRLATMGTQFEKRMQGQKSIFIPTVMETSRTREERVH</sequence>
<dbReference type="Proteomes" id="UP000717328">
    <property type="component" value="Unassembled WGS sequence"/>
</dbReference>
<evidence type="ECO:0000256" key="2">
    <source>
        <dbReference type="ARBA" id="ARBA00022737"/>
    </source>
</evidence>
<feature type="region of interest" description="Disordered" evidence="6">
    <location>
        <begin position="37"/>
        <end position="102"/>
    </location>
</feature>
<dbReference type="PANTHER" id="PTHR47447:SF17">
    <property type="entry name" value="OS12G0638900 PROTEIN"/>
    <property type="match status" value="1"/>
</dbReference>
<accession>A0A9P7GMB3</accession>
<evidence type="ECO:0000313" key="7">
    <source>
        <dbReference type="EMBL" id="KAG5652429.1"/>
    </source>
</evidence>
<organism evidence="7 8">
    <name type="scientific">Sphagnurus paluster</name>
    <dbReference type="NCBI Taxonomy" id="117069"/>
    <lineage>
        <taxon>Eukaryota</taxon>
        <taxon>Fungi</taxon>
        <taxon>Dikarya</taxon>
        <taxon>Basidiomycota</taxon>
        <taxon>Agaricomycotina</taxon>
        <taxon>Agaricomycetes</taxon>
        <taxon>Agaricomycetidae</taxon>
        <taxon>Agaricales</taxon>
        <taxon>Tricholomatineae</taxon>
        <taxon>Lyophyllaceae</taxon>
        <taxon>Sphagnurus</taxon>
    </lineage>
</organism>
<evidence type="ECO:0000256" key="1">
    <source>
        <dbReference type="ARBA" id="ARBA00006192"/>
    </source>
</evidence>
<proteinExistence type="inferred from homology"/>
<reference evidence="7" key="2">
    <citation type="submission" date="2021-10" db="EMBL/GenBank/DDBJ databases">
        <title>Phylogenomics reveals ancestral predisposition of the termite-cultivated fungus Termitomyces towards a domesticated lifestyle.</title>
        <authorList>
            <person name="Auxier B."/>
            <person name="Grum-Grzhimaylo A."/>
            <person name="Cardenas M.E."/>
            <person name="Lodge J.D."/>
            <person name="Laessoe T."/>
            <person name="Pedersen O."/>
            <person name="Smith M.E."/>
            <person name="Kuyper T.W."/>
            <person name="Franco-Molano E.A."/>
            <person name="Baroni T.J."/>
            <person name="Aanen D.K."/>
        </authorList>
    </citation>
    <scope>NUCLEOTIDE SEQUENCE</scope>
    <source>
        <strain evidence="7">D49</strain>
    </source>
</reference>
<dbReference type="PANTHER" id="PTHR47447">
    <property type="entry name" value="OS03G0856100 PROTEIN"/>
    <property type="match status" value="1"/>
</dbReference>
<reference evidence="7" key="1">
    <citation type="submission" date="2021-02" db="EMBL/GenBank/DDBJ databases">
        <authorList>
            <person name="Nieuwenhuis M."/>
            <person name="Van De Peppel L.J.J."/>
        </authorList>
    </citation>
    <scope>NUCLEOTIDE SEQUENCE</scope>
    <source>
        <strain evidence="7">D49</strain>
    </source>
</reference>
<dbReference type="Pfam" id="PF01535">
    <property type="entry name" value="PPR"/>
    <property type="match status" value="1"/>
</dbReference>
<comment type="subunit">
    <text evidence="4">Binds to mitochondrial small subunit 15S rRNA.</text>
</comment>
<evidence type="ECO:0000256" key="6">
    <source>
        <dbReference type="SAM" id="MobiDB-lite"/>
    </source>
</evidence>
<dbReference type="EMBL" id="JABCKI010000127">
    <property type="protein sequence ID" value="KAG5652429.1"/>
    <property type="molecule type" value="Genomic_DNA"/>
</dbReference>
<dbReference type="PROSITE" id="PS51375">
    <property type="entry name" value="PPR"/>
    <property type="match status" value="2"/>
</dbReference>
<protein>
    <recommendedName>
        <fullName evidence="9">Pentatricopeptide repeat-containing protein</fullName>
    </recommendedName>
</protein>
<dbReference type="InterPro" id="IPR002885">
    <property type="entry name" value="PPR_rpt"/>
</dbReference>
<comment type="caution">
    <text evidence="7">The sequence shown here is derived from an EMBL/GenBank/DDBJ whole genome shotgun (WGS) entry which is preliminary data.</text>
</comment>
<dbReference type="OrthoDB" id="185373at2759"/>
<gene>
    <name evidence="7" type="ORF">H0H81_005025</name>
</gene>
<keyword evidence="2" id="KW-0677">Repeat</keyword>
<evidence type="ECO:0000313" key="8">
    <source>
        <dbReference type="Proteomes" id="UP000717328"/>
    </source>
</evidence>
<evidence type="ECO:0000256" key="4">
    <source>
        <dbReference type="ARBA" id="ARBA00044511"/>
    </source>
</evidence>
<comment type="function">
    <text evidence="3">Regulates mitochondrial small subunit maturation by controlling 15S rRNA 5'-end processing. Localizes to the 5' precursor of the 15S rRNA in a position that is subsequently occupied by mS47 in the mature yeast mtSSU. Uses structure and sequence-specific RNA recognition, binding to a single-stranded region of the precursor and specifically recognizing bases -6 to -1. The exchange of Ccm1 for mS47 is coupled to the irreversible removal of precursor rRNA that is accompanied by conformational changes of the mitoribosomal proteins uS5m and mS26. These conformational changes signal completion of 5'-end rRNA processing through protection of the mature 5'-end of the 15S rRNA and stabilization of mS47. The removal of the 5' precursor together with the dissociation of Ccm1 may be catalyzed by the 5'-3' exoribonuclease Pet127. Involved in the specific removal of group I introns in mitochondrial encoded transcripts.</text>
</comment>
<feature type="repeat" description="PPR" evidence="5">
    <location>
        <begin position="446"/>
        <end position="476"/>
    </location>
</feature>
<comment type="similarity">
    <text evidence="1">Belongs to the CCM1 family.</text>
</comment>
<dbReference type="AlphaFoldDB" id="A0A9P7GMB3"/>